<gene>
    <name evidence="1" type="ORF">SAMN02745121_00590</name>
</gene>
<proteinExistence type="predicted"/>
<name>A0A1I1TAB9_9BACT</name>
<evidence type="ECO:0000313" key="2">
    <source>
        <dbReference type="Proteomes" id="UP000199400"/>
    </source>
</evidence>
<protein>
    <submittedName>
        <fullName evidence="1">Uncharacterized protein</fullName>
    </submittedName>
</protein>
<dbReference type="EMBL" id="FOMX01000002">
    <property type="protein sequence ID" value="SFD55574.1"/>
    <property type="molecule type" value="Genomic_DNA"/>
</dbReference>
<sequence length="85" mass="7822">MAALTGTFAANPIAAAQGGDLSTLVLGASKLIVFAILSCAVTQSPGLGAAKSQLSGASGASGAARTSAASWVAGSGAASGSGQAR</sequence>
<keyword evidence="2" id="KW-1185">Reference proteome</keyword>
<dbReference type="STRING" id="54.SAMN02745121_00590"/>
<evidence type="ECO:0000313" key="1">
    <source>
        <dbReference type="EMBL" id="SFD55574.1"/>
    </source>
</evidence>
<accession>A0A1I1TAB9</accession>
<reference evidence="2" key="1">
    <citation type="submission" date="2016-10" db="EMBL/GenBank/DDBJ databases">
        <authorList>
            <person name="Varghese N."/>
            <person name="Submissions S."/>
        </authorList>
    </citation>
    <scope>NUCLEOTIDE SEQUENCE [LARGE SCALE GENOMIC DNA]</scope>
    <source>
        <strain evidence="2">ATCC 25963</strain>
    </source>
</reference>
<organism evidence="1 2">
    <name type="scientific">Nannocystis exedens</name>
    <dbReference type="NCBI Taxonomy" id="54"/>
    <lineage>
        <taxon>Bacteria</taxon>
        <taxon>Pseudomonadati</taxon>
        <taxon>Myxococcota</taxon>
        <taxon>Polyangia</taxon>
        <taxon>Nannocystales</taxon>
        <taxon>Nannocystaceae</taxon>
        <taxon>Nannocystis</taxon>
    </lineage>
</organism>
<dbReference type="Proteomes" id="UP000199400">
    <property type="component" value="Unassembled WGS sequence"/>
</dbReference>
<dbReference type="AlphaFoldDB" id="A0A1I1TAB9"/>